<dbReference type="EMBL" id="CP073344">
    <property type="protein sequence ID" value="UTW03088.1"/>
    <property type="molecule type" value="Genomic_DNA"/>
</dbReference>
<evidence type="ECO:0000313" key="1">
    <source>
        <dbReference type="EMBL" id="UTW03088.1"/>
    </source>
</evidence>
<keyword evidence="2" id="KW-1185">Reference proteome</keyword>
<name>A0ABY5GSX7_9GAMM</name>
<sequence>MNILFLCTANLQRSRTAEDLFRPQFKQHVFRSAGLSEKECTRNGSALCTEALLKWADTIYVFEPMHLERIRQHTGELYMKKIQCLHIEDIYQYMQPKLISELKPLSQHFKSRRSYYA</sequence>
<dbReference type="Proteomes" id="UP001059950">
    <property type="component" value="Chromosome"/>
</dbReference>
<dbReference type="InterPro" id="IPR036196">
    <property type="entry name" value="Ptyr_pPase_sf"/>
</dbReference>
<protein>
    <recommendedName>
        <fullName evidence="3">Protein-tyrosine-phosphatase</fullName>
    </recommendedName>
</protein>
<reference evidence="1" key="1">
    <citation type="submission" date="2021-04" db="EMBL/GenBank/DDBJ databases">
        <title>Oceanospirillales bacteria with DddD are important DMSP degraders in coastal seawater.</title>
        <authorList>
            <person name="Liu J."/>
        </authorList>
    </citation>
    <scope>NUCLEOTIDE SEQUENCE</scope>
    <source>
        <strain evidence="1">GY6</strain>
    </source>
</reference>
<gene>
    <name evidence="1" type="ORF">KDX31_17445</name>
</gene>
<proteinExistence type="predicted"/>
<organism evidence="1 2">
    <name type="scientific">Amphritea atlantica</name>
    <dbReference type="NCBI Taxonomy" id="355243"/>
    <lineage>
        <taxon>Bacteria</taxon>
        <taxon>Pseudomonadati</taxon>
        <taxon>Pseudomonadota</taxon>
        <taxon>Gammaproteobacteria</taxon>
        <taxon>Oceanospirillales</taxon>
        <taxon>Oceanospirillaceae</taxon>
        <taxon>Amphritea</taxon>
    </lineage>
</organism>
<dbReference type="SUPFAM" id="SSF52788">
    <property type="entry name" value="Phosphotyrosine protein phosphatases I"/>
    <property type="match status" value="1"/>
</dbReference>
<evidence type="ECO:0000313" key="2">
    <source>
        <dbReference type="Proteomes" id="UP001059950"/>
    </source>
</evidence>
<evidence type="ECO:0008006" key="3">
    <source>
        <dbReference type="Google" id="ProtNLM"/>
    </source>
</evidence>
<dbReference type="Gene3D" id="3.40.50.2300">
    <property type="match status" value="1"/>
</dbReference>
<accession>A0ABY5GSX7</accession>